<feature type="compositionally biased region" description="Polar residues" evidence="2">
    <location>
        <begin position="1533"/>
        <end position="1544"/>
    </location>
</feature>
<evidence type="ECO:0000313" key="5">
    <source>
        <dbReference type="Proteomes" id="UP001652621"/>
    </source>
</evidence>
<feature type="region of interest" description="Disordered" evidence="2">
    <location>
        <begin position="1568"/>
        <end position="1601"/>
    </location>
</feature>
<name>A0ABM3VI09_MUSDO</name>
<dbReference type="Proteomes" id="UP001652621">
    <property type="component" value="Unplaced"/>
</dbReference>
<feature type="compositionally biased region" description="Low complexity" evidence="2">
    <location>
        <begin position="668"/>
        <end position="677"/>
    </location>
</feature>
<feature type="compositionally biased region" description="Polar residues" evidence="2">
    <location>
        <begin position="678"/>
        <end position="688"/>
    </location>
</feature>
<feature type="compositionally biased region" description="Basic and acidic residues" evidence="2">
    <location>
        <begin position="237"/>
        <end position="247"/>
    </location>
</feature>
<protein>
    <submittedName>
        <fullName evidence="6">Uncharacterized protein LOC101892535</fullName>
    </submittedName>
</protein>
<feature type="compositionally biased region" description="Low complexity" evidence="2">
    <location>
        <begin position="620"/>
        <end position="632"/>
    </location>
</feature>
<feature type="compositionally biased region" description="Low complexity" evidence="2">
    <location>
        <begin position="1677"/>
        <end position="1694"/>
    </location>
</feature>
<dbReference type="PANTHER" id="PTHR12243">
    <property type="entry name" value="MADF DOMAIN TRANSCRIPTION FACTOR"/>
    <property type="match status" value="1"/>
</dbReference>
<evidence type="ECO:0000313" key="6">
    <source>
        <dbReference type="RefSeq" id="XP_058985435.1"/>
    </source>
</evidence>
<feature type="region of interest" description="Disordered" evidence="2">
    <location>
        <begin position="1666"/>
        <end position="1790"/>
    </location>
</feature>
<feature type="compositionally biased region" description="Basic and acidic residues" evidence="2">
    <location>
        <begin position="163"/>
        <end position="177"/>
    </location>
</feature>
<feature type="region of interest" description="Disordered" evidence="2">
    <location>
        <begin position="1641"/>
        <end position="1660"/>
    </location>
</feature>
<feature type="compositionally biased region" description="Polar residues" evidence="2">
    <location>
        <begin position="1704"/>
        <end position="1718"/>
    </location>
</feature>
<feature type="compositionally biased region" description="Low complexity" evidence="2">
    <location>
        <begin position="120"/>
        <end position="130"/>
    </location>
</feature>
<feature type="domain" description="BESS" evidence="4">
    <location>
        <begin position="1210"/>
        <end position="1249"/>
    </location>
</feature>
<comment type="subcellular location">
    <subcellularLocation>
        <location evidence="1">Nucleus</location>
    </subcellularLocation>
</comment>
<accession>A0ABM3VI09</accession>
<evidence type="ECO:0000256" key="2">
    <source>
        <dbReference type="SAM" id="MobiDB-lite"/>
    </source>
</evidence>
<feature type="region of interest" description="Disordered" evidence="2">
    <location>
        <begin position="668"/>
        <end position="688"/>
    </location>
</feature>
<dbReference type="RefSeq" id="XP_058985435.1">
    <property type="nucleotide sequence ID" value="XM_059129452.1"/>
</dbReference>
<evidence type="ECO:0000259" key="3">
    <source>
        <dbReference type="PROSITE" id="PS51029"/>
    </source>
</evidence>
<dbReference type="GeneID" id="101892535"/>
<evidence type="ECO:0000259" key="4">
    <source>
        <dbReference type="PROSITE" id="PS51031"/>
    </source>
</evidence>
<feature type="domain" description="MADF" evidence="3">
    <location>
        <begin position="13"/>
        <end position="94"/>
    </location>
</feature>
<feature type="region of interest" description="Disordered" evidence="2">
    <location>
        <begin position="99"/>
        <end position="307"/>
    </location>
</feature>
<feature type="region of interest" description="Disordered" evidence="2">
    <location>
        <begin position="761"/>
        <end position="804"/>
    </location>
</feature>
<feature type="compositionally biased region" description="Polar residues" evidence="2">
    <location>
        <begin position="1725"/>
        <end position="1739"/>
    </location>
</feature>
<dbReference type="PROSITE" id="PS51031">
    <property type="entry name" value="BESS"/>
    <property type="match status" value="2"/>
</dbReference>
<feature type="compositionally biased region" description="Basic and acidic residues" evidence="2">
    <location>
        <begin position="269"/>
        <end position="289"/>
    </location>
</feature>
<feature type="compositionally biased region" description="Low complexity" evidence="2">
    <location>
        <begin position="1494"/>
        <end position="1529"/>
    </location>
</feature>
<feature type="domain" description="MADF" evidence="3">
    <location>
        <begin position="874"/>
        <end position="955"/>
    </location>
</feature>
<reference evidence="6" key="1">
    <citation type="submission" date="2025-08" db="UniProtKB">
        <authorList>
            <consortium name="RefSeq"/>
        </authorList>
    </citation>
    <scope>IDENTIFICATION</scope>
    <source>
        <strain evidence="6">Aabys</strain>
        <tissue evidence="6">Whole body</tissue>
    </source>
</reference>
<feature type="compositionally biased region" description="Basic and acidic residues" evidence="2">
    <location>
        <begin position="99"/>
        <end position="110"/>
    </location>
</feature>
<dbReference type="Pfam" id="PF10545">
    <property type="entry name" value="MADF_DNA_bdg"/>
    <property type="match status" value="2"/>
</dbReference>
<dbReference type="InterPro" id="IPR004210">
    <property type="entry name" value="BESS_motif"/>
</dbReference>
<dbReference type="Pfam" id="PF02944">
    <property type="entry name" value="BESS"/>
    <property type="match status" value="2"/>
</dbReference>
<feature type="compositionally biased region" description="Basic and acidic residues" evidence="2">
    <location>
        <begin position="1035"/>
        <end position="1052"/>
    </location>
</feature>
<feature type="compositionally biased region" description="Low complexity" evidence="2">
    <location>
        <begin position="714"/>
        <end position="731"/>
    </location>
</feature>
<dbReference type="InterPro" id="IPR039353">
    <property type="entry name" value="TF_Adf1"/>
</dbReference>
<feature type="region of interest" description="Disordered" evidence="2">
    <location>
        <begin position="1492"/>
        <end position="1544"/>
    </location>
</feature>
<feature type="compositionally biased region" description="Polar residues" evidence="2">
    <location>
        <begin position="1591"/>
        <end position="1601"/>
    </location>
</feature>
<keyword evidence="5" id="KW-1185">Reference proteome</keyword>
<dbReference type="PANTHER" id="PTHR12243:SF67">
    <property type="entry name" value="COREPRESSOR OF PANGOLIN, ISOFORM A-RELATED"/>
    <property type="match status" value="1"/>
</dbReference>
<feature type="compositionally biased region" description="Low complexity" evidence="2">
    <location>
        <begin position="597"/>
        <end position="613"/>
    </location>
</feature>
<proteinExistence type="predicted"/>
<feature type="compositionally biased region" description="Polar residues" evidence="2">
    <location>
        <begin position="1751"/>
        <end position="1766"/>
    </location>
</feature>
<feature type="compositionally biased region" description="Acidic residues" evidence="2">
    <location>
        <begin position="131"/>
        <end position="162"/>
    </location>
</feature>
<feature type="domain" description="BESS" evidence="4">
    <location>
        <begin position="421"/>
        <end position="460"/>
    </location>
</feature>
<feature type="compositionally biased region" description="Polar residues" evidence="2">
    <location>
        <begin position="704"/>
        <end position="713"/>
    </location>
</feature>
<feature type="region of interest" description="Disordered" evidence="2">
    <location>
        <begin position="596"/>
        <end position="632"/>
    </location>
</feature>
<feature type="region of interest" description="Disordered" evidence="2">
    <location>
        <begin position="1396"/>
        <end position="1436"/>
    </location>
</feature>
<feature type="compositionally biased region" description="Low complexity" evidence="2">
    <location>
        <begin position="327"/>
        <end position="342"/>
    </location>
</feature>
<keyword evidence="1" id="KW-0539">Nucleus</keyword>
<feature type="compositionally biased region" description="Pro residues" evidence="2">
    <location>
        <begin position="1054"/>
        <end position="1067"/>
    </location>
</feature>
<feature type="region of interest" description="Disordered" evidence="2">
    <location>
        <begin position="327"/>
        <end position="353"/>
    </location>
</feature>
<feature type="region of interest" description="Disordered" evidence="2">
    <location>
        <begin position="1017"/>
        <end position="1103"/>
    </location>
</feature>
<organism evidence="5 6">
    <name type="scientific">Musca domestica</name>
    <name type="common">House fly</name>
    <dbReference type="NCBI Taxonomy" id="7370"/>
    <lineage>
        <taxon>Eukaryota</taxon>
        <taxon>Metazoa</taxon>
        <taxon>Ecdysozoa</taxon>
        <taxon>Arthropoda</taxon>
        <taxon>Hexapoda</taxon>
        <taxon>Insecta</taxon>
        <taxon>Pterygota</taxon>
        <taxon>Neoptera</taxon>
        <taxon>Endopterygota</taxon>
        <taxon>Diptera</taxon>
        <taxon>Brachycera</taxon>
        <taxon>Muscomorpha</taxon>
        <taxon>Muscoidea</taxon>
        <taxon>Muscidae</taxon>
        <taxon>Musca</taxon>
    </lineage>
</organism>
<feature type="region of interest" description="Disordered" evidence="2">
    <location>
        <begin position="704"/>
        <end position="738"/>
    </location>
</feature>
<feature type="compositionally biased region" description="Basic and acidic residues" evidence="2">
    <location>
        <begin position="205"/>
        <end position="215"/>
    </location>
</feature>
<gene>
    <name evidence="6" type="primary">LOC101892535</name>
</gene>
<sequence>MQAKEQNIQASARLCEAIKWHPCLYDTKSKVYQMKHAVDAAWRSIANECEDTVANCKFRWRIIRKSFAITYRGHGNKNKHYLQDYLEFLVPHVASIDIHDGSLKKPDPKKSTAPTEVEETQQQQQSQSQQEEPDEDGLEEEYEIFDDIENENDDDEDFEQEEEEHHELDEVDGEFRPRRGGGANKRKRQRQMDEDGESDTTSADETLKEKAGERITRRRKLATKPVDTNDGDEEADDQHGDTDEGPTRGRRIVRMRKVTKRFLESGLCDGRKKDKADEKRPRLSMERGKKSTPSASPTAEEFDKRKSVGNIPAKRVEVKLIKTKLNESTATAPTAPSSSASETNKKLRTDNVEKPGLKIAIPEKIRPVITRPDKQPGNLIKVINAPVTTSAPEKPLTLTQEGGTYKKLVNRTTQCDNEHPKTLDQQFLDSILPQMEYMNGRQKFNFKKKVFSALMEVFDDPSNFPNREDVPEPPAGAGALRYQNTTTAELRLIRELVNLIQAAKTTPELMEGGSSGNNLVKEKSPDLTGTFGDEQKYDSNDLKMGKMQNSNRSESLGLPRHILQKVVKVAGTTGGTILSHEGDKRRVYRIYPKGMLPNSPGNNSSNANAGTTPIGTFYVTPPKTTTPQQTNTTQTKAAAAQSMTSSSTKPIVFNGKIVNHMTTSAAAAAGGTTSTSTQVVSNNTKGSQRIALRTSQGLVIQKRVSSGTTTAVQNKNITSSNSNKSTPTSTRSGGGQTAGLSQIQISQPISLNAAANSNNSNVKSYLESSSPAGGDVKNKVTGESSPNTILPDGGMVDEDDANGQTITGDGFDPLYIKSVIKDEPAENLYNKVKTSKRQLVVLSLLLLPSLCVCLVLKMKDGPCMNDEQFQSGIKLCEAVRRHPCLYDPLSSGYQMRNTVNAAWKTVAKECSDTAPNCRFRWKTIRNSFKRSFRKFGTSSQYYLYEYLDFLVPHMSLMEKNDESIGQGDDVNPLQLDKDDDISHLDDVSFTNDTETTKSADDLFKNKLRRASSVIDLAADSDGDGDGLNSTTNQEVEQKEKEKEERKSKRNRESPPLPKLQPIQPVPSPTTKSDDCRPLRSRKPPKRIYEPDQDSEQQGEKRQRRILQRRKSLGGLVLREFMFKNNITLEDHQAEEQRKATITFNDEPEIDLHHQESSLDAVKEIENLENNWKPTMEAGVCVKPEMLDACTWTEATEITSDKAIQSNETARSMDDEFLDSLRPQIQTMNFRQKINFKQRVYLALMDVLDDAKNFPNDEDDIVELPPPMAKHFESATNGELRLMRELVSLVKAAKVSPEIVEANRKVTILRTASENNLSPPARNDVISPIPNGLEELLGDAESDGTTASDSPVVAAKSHDSLGIPRHILHKAVKVTGQSGGTLLAQNGDKRRIYRIYPKNQAPGSGTNSPQSGGDKVVGGSQQGSSSASGTFFVTPSKAPLNRSATSSYFGSVKSSLTQPINKPLSKAILSQPLNKPSHTPMRGTAIQYPKIIAKPTGTSPSSGNNGSAPSSSSSSSSSSTMLPPSSTRSPALSGANSSNSTPMQGQKISIATHVPSANIFRRRYSICGPAPNSNSSPANRLVTANGGPGTPPSSAGQLSRQTVSLQPLQNIQQMRQGLQQHLQQMRQGLQQTQQPFRLSQTPMRLAGSSTSSPQSRPPPLQQIRPVTMANYNSGGNGRSTTSNNTSSNTSSSSSSPFQIIAPRSLNASHNEYNSHSNSPKGHDSNSADGPVSSTKHNNVINEALNDGPTPPDSCSQNSNDIPSQETAGTIAADSFEPEFPKPPFIKDEPED</sequence>
<feature type="compositionally biased region" description="Polar residues" evidence="2">
    <location>
        <begin position="762"/>
        <end position="771"/>
    </location>
</feature>
<feature type="compositionally biased region" description="Low complexity" evidence="2">
    <location>
        <begin position="1409"/>
        <end position="1428"/>
    </location>
</feature>
<dbReference type="InterPro" id="IPR006578">
    <property type="entry name" value="MADF-dom"/>
</dbReference>
<feature type="compositionally biased region" description="Basic and acidic residues" evidence="2">
    <location>
        <begin position="343"/>
        <end position="353"/>
    </location>
</feature>
<evidence type="ECO:0000256" key="1">
    <source>
        <dbReference type="PROSITE-ProRule" id="PRU00371"/>
    </source>
</evidence>
<dbReference type="SMART" id="SM00595">
    <property type="entry name" value="MADF"/>
    <property type="match status" value="2"/>
</dbReference>
<feature type="region of interest" description="Disordered" evidence="2">
    <location>
        <begin position="508"/>
        <end position="541"/>
    </location>
</feature>
<dbReference type="PROSITE" id="PS51029">
    <property type="entry name" value="MADF"/>
    <property type="match status" value="2"/>
</dbReference>
<feature type="compositionally biased region" description="Basic residues" evidence="2">
    <location>
        <begin position="248"/>
        <end position="260"/>
    </location>
</feature>